<evidence type="ECO:0000259" key="2">
    <source>
        <dbReference type="Pfam" id="PF22660"/>
    </source>
</evidence>
<dbReference type="Proteomes" id="UP000180235">
    <property type="component" value="Chromosome"/>
</dbReference>
<evidence type="ECO:0000256" key="1">
    <source>
        <dbReference type="ARBA" id="ARBA00022598"/>
    </source>
</evidence>
<feature type="domain" description="PurT/PurK-like preATP-grasp" evidence="2">
    <location>
        <begin position="4"/>
        <end position="80"/>
    </location>
</feature>
<dbReference type="Pfam" id="PF22660">
    <property type="entry name" value="RS_preATP-grasp-like"/>
    <property type="match status" value="1"/>
</dbReference>
<dbReference type="EMBL" id="CP017675">
    <property type="protein sequence ID" value="APB32436.1"/>
    <property type="molecule type" value="Genomic_DNA"/>
</dbReference>
<evidence type="ECO:0000313" key="4">
    <source>
        <dbReference type="Proteomes" id="UP000180235"/>
    </source>
</evidence>
<dbReference type="KEGG" id="glt:GlitD10_0135"/>
<dbReference type="GO" id="GO:0034028">
    <property type="term" value="F:5-(carboxyamino)imidazole ribonucleotide synthase activity"/>
    <property type="evidence" value="ECO:0007669"/>
    <property type="project" value="UniProtKB-EC"/>
</dbReference>
<evidence type="ECO:0000313" key="3">
    <source>
        <dbReference type="EMBL" id="APB32436.1"/>
    </source>
</evidence>
<protein>
    <submittedName>
        <fullName evidence="3">Phosphoribosylaminoimidazole carboxylase ATPase subunit</fullName>
        <ecNumber evidence="3">6.3.4.18</ecNumber>
    </submittedName>
</protein>
<name>A0A1J0A925_9CYAN</name>
<keyword evidence="1 3" id="KW-0436">Ligase</keyword>
<accession>A0A1J0A925</accession>
<organism evidence="3 4">
    <name type="scientific">Gloeomargarita lithophora Alchichica-D10</name>
    <dbReference type="NCBI Taxonomy" id="1188229"/>
    <lineage>
        <taxon>Bacteria</taxon>
        <taxon>Bacillati</taxon>
        <taxon>Cyanobacteriota</taxon>
        <taxon>Cyanophyceae</taxon>
        <taxon>Gloeomargaritales</taxon>
        <taxon>Gloeomargaritaceae</taxon>
        <taxon>Gloeomargarita</taxon>
    </lineage>
</organism>
<dbReference type="EC" id="6.3.4.18" evidence="3"/>
<dbReference type="PANTHER" id="PTHR11609">
    <property type="entry name" value="PURINE BIOSYNTHESIS PROTEIN 6/7, PUR6/7"/>
    <property type="match status" value="1"/>
</dbReference>
<gene>
    <name evidence="3" type="primary">purK-2</name>
    <name evidence="3" type="ORF">GlitD10_0135</name>
</gene>
<dbReference type="InterPro" id="IPR054350">
    <property type="entry name" value="PurT/PurK_preATP-grasp"/>
</dbReference>
<dbReference type="GO" id="GO:0005829">
    <property type="term" value="C:cytosol"/>
    <property type="evidence" value="ECO:0007669"/>
    <property type="project" value="TreeGrafter"/>
</dbReference>
<dbReference type="PANTHER" id="PTHR11609:SF5">
    <property type="entry name" value="PHOSPHORIBOSYLAMINOIMIDAZOLE CARBOXYLASE"/>
    <property type="match status" value="1"/>
</dbReference>
<dbReference type="AlphaFoldDB" id="A0A1J0A925"/>
<dbReference type="InterPro" id="IPR016185">
    <property type="entry name" value="PreATP-grasp_dom_sf"/>
</dbReference>
<sequence length="148" mass="16001">MRPTVGVLGGGQLAWMLAQAAQDLGIDLWVQTPDAADPAVANSAGHIAAPWDDPAGLANLIRKCQVITFENELINLEWLTQSAPPGVIFRPGLTSLAPLLDKYDQRCYVRDLGLPVPEFWLLPHGAPPPPYLWWSKPAATVMTGWAPG</sequence>
<dbReference type="Gene3D" id="3.40.50.20">
    <property type="match status" value="1"/>
</dbReference>
<keyword evidence="4" id="KW-1185">Reference proteome</keyword>
<dbReference type="SUPFAM" id="SSF52440">
    <property type="entry name" value="PreATP-grasp domain"/>
    <property type="match status" value="1"/>
</dbReference>
<reference evidence="3 4" key="1">
    <citation type="submission" date="2016-10" db="EMBL/GenBank/DDBJ databases">
        <title>Description of Gloeomargarita lithophora gen. nov., sp. nov., a thylakoid-bearing basal-branching cyanobacterium with intracellular carbonates, and proposal for Gloeomargaritales ord. nov.</title>
        <authorList>
            <person name="Moreira D."/>
            <person name="Tavera R."/>
            <person name="Benzerara K."/>
            <person name="Skouri-Panet F."/>
            <person name="Couradeau E."/>
            <person name="Gerard E."/>
            <person name="Loussert C."/>
            <person name="Novelo E."/>
            <person name="Zivanovic Y."/>
            <person name="Lopez-Garcia P."/>
        </authorList>
    </citation>
    <scope>NUCLEOTIDE SEQUENCE [LARGE SCALE GENOMIC DNA]</scope>
    <source>
        <strain evidence="3 4">D10</strain>
    </source>
</reference>
<dbReference type="STRING" id="1188229.GlitD10_0135"/>
<dbReference type="RefSeq" id="WP_371128349.1">
    <property type="nucleotide sequence ID" value="NZ_CP017675.1"/>
</dbReference>
<proteinExistence type="predicted"/>